<reference evidence="1 2" key="1">
    <citation type="journal article" date="2016" name="Nat. Commun.">
        <title>Thousands of microbial genomes shed light on interconnected biogeochemical processes in an aquifer system.</title>
        <authorList>
            <person name="Anantharaman K."/>
            <person name="Brown C.T."/>
            <person name="Hug L.A."/>
            <person name="Sharon I."/>
            <person name="Castelle C.J."/>
            <person name="Probst A.J."/>
            <person name="Thomas B.C."/>
            <person name="Singh A."/>
            <person name="Wilkins M.J."/>
            <person name="Karaoz U."/>
            <person name="Brodie E.L."/>
            <person name="Williams K.H."/>
            <person name="Hubbard S.S."/>
            <person name="Banfield J.F."/>
        </authorList>
    </citation>
    <scope>NUCLEOTIDE SEQUENCE [LARGE SCALE GENOMIC DNA]</scope>
</reference>
<accession>A0A1F7WGF2</accession>
<comment type="caution">
    <text evidence="1">The sequence shown here is derived from an EMBL/GenBank/DDBJ whole genome shotgun (WGS) entry which is preliminary data.</text>
</comment>
<proteinExistence type="predicted"/>
<organism evidence="1 2">
    <name type="scientific">Candidatus Woesebacteria bacterium GWA1_41_8</name>
    <dbReference type="NCBI Taxonomy" id="1802471"/>
    <lineage>
        <taxon>Bacteria</taxon>
        <taxon>Candidatus Woeseibacteriota</taxon>
    </lineage>
</organism>
<protein>
    <submittedName>
        <fullName evidence="1">Uncharacterized protein</fullName>
    </submittedName>
</protein>
<gene>
    <name evidence="1" type="ORF">A2115_00385</name>
</gene>
<sequence>MKLSKKRNLPELESVEPKLTLERARKLLGKTTETLTDEELQDQLVMIQYLAVSWLDDFERKIFNGKTLQELINEKYK</sequence>
<dbReference type="Proteomes" id="UP000176198">
    <property type="component" value="Unassembled WGS sequence"/>
</dbReference>
<dbReference type="EMBL" id="MGFJ01000036">
    <property type="protein sequence ID" value="OGM01893.1"/>
    <property type="molecule type" value="Genomic_DNA"/>
</dbReference>
<name>A0A1F7WGF2_9BACT</name>
<dbReference type="AlphaFoldDB" id="A0A1F7WGF2"/>
<evidence type="ECO:0000313" key="2">
    <source>
        <dbReference type="Proteomes" id="UP000176198"/>
    </source>
</evidence>
<evidence type="ECO:0000313" key="1">
    <source>
        <dbReference type="EMBL" id="OGM01893.1"/>
    </source>
</evidence>